<dbReference type="PROSITE" id="PS51257">
    <property type="entry name" value="PROKAR_LIPOPROTEIN"/>
    <property type="match status" value="1"/>
</dbReference>
<gene>
    <name evidence="2" type="ORF">SAMN05444363_1494</name>
</gene>
<dbReference type="RefSeq" id="WP_073310032.1">
    <property type="nucleotide sequence ID" value="NZ_FQZI01000002.1"/>
</dbReference>
<protein>
    <recommendedName>
        <fullName evidence="4">YD repeat-containing protein</fullName>
    </recommendedName>
</protein>
<feature type="chain" id="PRO_5012477623" description="YD repeat-containing protein" evidence="1">
    <location>
        <begin position="24"/>
        <end position="254"/>
    </location>
</feature>
<keyword evidence="1" id="KW-0732">Signal</keyword>
<dbReference type="STRING" id="415425.SAMN05444363_1494"/>
<evidence type="ECO:0000313" key="2">
    <source>
        <dbReference type="EMBL" id="SHI73520.1"/>
    </source>
</evidence>
<feature type="signal peptide" evidence="1">
    <location>
        <begin position="1"/>
        <end position="23"/>
    </location>
</feature>
<proteinExistence type="predicted"/>
<dbReference type="OrthoDB" id="1376969at2"/>
<evidence type="ECO:0000256" key="1">
    <source>
        <dbReference type="SAM" id="SignalP"/>
    </source>
</evidence>
<dbReference type="EMBL" id="FQZI01000002">
    <property type="protein sequence ID" value="SHI73520.1"/>
    <property type="molecule type" value="Genomic_DNA"/>
</dbReference>
<keyword evidence="3" id="KW-1185">Reference proteome</keyword>
<evidence type="ECO:0008006" key="4">
    <source>
        <dbReference type="Google" id="ProtNLM"/>
    </source>
</evidence>
<reference evidence="3" key="1">
    <citation type="submission" date="2016-11" db="EMBL/GenBank/DDBJ databases">
        <authorList>
            <person name="Varghese N."/>
            <person name="Submissions S."/>
        </authorList>
    </citation>
    <scope>NUCLEOTIDE SEQUENCE [LARGE SCALE GENOMIC DNA]</scope>
    <source>
        <strain evidence="3">DSM 18829</strain>
    </source>
</reference>
<organism evidence="2 3">
    <name type="scientific">Flavobacterium terrae</name>
    <dbReference type="NCBI Taxonomy" id="415425"/>
    <lineage>
        <taxon>Bacteria</taxon>
        <taxon>Pseudomonadati</taxon>
        <taxon>Bacteroidota</taxon>
        <taxon>Flavobacteriia</taxon>
        <taxon>Flavobacteriales</taxon>
        <taxon>Flavobacteriaceae</taxon>
        <taxon>Flavobacterium</taxon>
    </lineage>
</organism>
<sequence>MRKIIVLMSFITLLLTSCSSDDALIVEAPITPSNNIKPIQFKHYDYNSPISYVIGDFNYSGDKLDKVIYNNDKEDRYTYNNDLITRIDYYQSGILKKYRTFFYNTENKLSEYKVYNVSGGTSNLSLSESFTHNIDGTITSISINNIETEYYKYYLNSNGNVFKLETYGDSSYSTIQYTELMTYDNKYTPFKNILGFNKIVMMFVESGGIENNLLSHDLSHTIYELDYNNENYPVKITEKNTTSNTYSDVFEYYY</sequence>
<dbReference type="AlphaFoldDB" id="A0A1M6DK25"/>
<accession>A0A1M6DK25</accession>
<name>A0A1M6DK25_9FLAO</name>
<evidence type="ECO:0000313" key="3">
    <source>
        <dbReference type="Proteomes" id="UP000184488"/>
    </source>
</evidence>
<dbReference type="Proteomes" id="UP000184488">
    <property type="component" value="Unassembled WGS sequence"/>
</dbReference>